<protein>
    <submittedName>
        <fullName evidence="1">Uncharacterized protein</fullName>
    </submittedName>
</protein>
<proteinExistence type="predicted"/>
<sequence>MDRYSLVNDQAHIRNLIHRMPILSKRDRNKYQPYDYDPFYKSNFPLNLERIYNYSIELIDNIEMDENRLIKSFVVNWNPSWVQQKDTAQMKELRKSYWTKVKTDTAQLDVCPIGDVNLYNVRRVHRHEFVYDNQKDRVIAVYLLEWMPEKIDIEKFNEPDYWVFADIIKQYMREQYYEEYTIGSKTWFRSPRT</sequence>
<dbReference type="Proteomes" id="UP001142055">
    <property type="component" value="Chromosome 4"/>
</dbReference>
<keyword evidence="2" id="KW-1185">Reference proteome</keyword>
<organism evidence="1 2">
    <name type="scientific">Blomia tropicalis</name>
    <name type="common">Mite</name>
    <dbReference type="NCBI Taxonomy" id="40697"/>
    <lineage>
        <taxon>Eukaryota</taxon>
        <taxon>Metazoa</taxon>
        <taxon>Ecdysozoa</taxon>
        <taxon>Arthropoda</taxon>
        <taxon>Chelicerata</taxon>
        <taxon>Arachnida</taxon>
        <taxon>Acari</taxon>
        <taxon>Acariformes</taxon>
        <taxon>Sarcoptiformes</taxon>
        <taxon>Astigmata</taxon>
        <taxon>Glycyphagoidea</taxon>
        <taxon>Echimyopodidae</taxon>
        <taxon>Blomia</taxon>
    </lineage>
</organism>
<comment type="caution">
    <text evidence="1">The sequence shown here is derived from an EMBL/GenBank/DDBJ whole genome shotgun (WGS) entry which is preliminary data.</text>
</comment>
<evidence type="ECO:0000313" key="2">
    <source>
        <dbReference type="Proteomes" id="UP001142055"/>
    </source>
</evidence>
<reference evidence="1" key="1">
    <citation type="submission" date="2022-12" db="EMBL/GenBank/DDBJ databases">
        <title>Genome assemblies of Blomia tropicalis.</title>
        <authorList>
            <person name="Cui Y."/>
        </authorList>
    </citation>
    <scope>NUCLEOTIDE SEQUENCE</scope>
    <source>
        <tissue evidence="1">Adult mites</tissue>
    </source>
</reference>
<evidence type="ECO:0000313" key="1">
    <source>
        <dbReference type="EMBL" id="KAJ6216099.1"/>
    </source>
</evidence>
<accession>A0A9Q0RIU9</accession>
<dbReference type="AlphaFoldDB" id="A0A9Q0RIU9"/>
<gene>
    <name evidence="1" type="ORF">RDWZM_010599</name>
</gene>
<name>A0A9Q0RIU9_BLOTA</name>
<dbReference type="EMBL" id="JAPWDV010000004">
    <property type="protein sequence ID" value="KAJ6216099.1"/>
    <property type="molecule type" value="Genomic_DNA"/>
</dbReference>